<organism evidence="2 3">
    <name type="scientific">Streptomyces macrosporus</name>
    <dbReference type="NCBI Taxonomy" id="44032"/>
    <lineage>
        <taxon>Bacteria</taxon>
        <taxon>Bacillati</taxon>
        <taxon>Actinomycetota</taxon>
        <taxon>Actinomycetes</taxon>
        <taxon>Kitasatosporales</taxon>
        <taxon>Streptomycetaceae</taxon>
        <taxon>Streptomyces</taxon>
    </lineage>
</organism>
<dbReference type="EMBL" id="BAAASZ010000027">
    <property type="protein sequence ID" value="GAA2451614.1"/>
    <property type="molecule type" value="Genomic_DNA"/>
</dbReference>
<comment type="caution">
    <text evidence="2">The sequence shown here is derived from an EMBL/GenBank/DDBJ whole genome shotgun (WGS) entry which is preliminary data.</text>
</comment>
<gene>
    <name evidence="2" type="ORF">GCM10010405_39190</name>
</gene>
<evidence type="ECO:0000313" key="2">
    <source>
        <dbReference type="EMBL" id="GAA2451614.1"/>
    </source>
</evidence>
<protein>
    <recommendedName>
        <fullName evidence="4">ABM domain-containing protein</fullName>
    </recommendedName>
</protein>
<dbReference type="Proteomes" id="UP001501638">
    <property type="component" value="Unassembled WGS sequence"/>
</dbReference>
<reference evidence="3" key="1">
    <citation type="journal article" date="2019" name="Int. J. Syst. Evol. Microbiol.">
        <title>The Global Catalogue of Microorganisms (GCM) 10K type strain sequencing project: providing services to taxonomists for standard genome sequencing and annotation.</title>
        <authorList>
            <consortium name="The Broad Institute Genomics Platform"/>
            <consortium name="The Broad Institute Genome Sequencing Center for Infectious Disease"/>
            <person name="Wu L."/>
            <person name="Ma J."/>
        </authorList>
    </citation>
    <scope>NUCLEOTIDE SEQUENCE [LARGE SCALE GENOMIC DNA]</scope>
    <source>
        <strain evidence="3">JCM 6305</strain>
    </source>
</reference>
<accession>A0ABP5XCF4</accession>
<keyword evidence="3" id="KW-1185">Reference proteome</keyword>
<evidence type="ECO:0000256" key="1">
    <source>
        <dbReference type="SAM" id="MobiDB-lite"/>
    </source>
</evidence>
<proteinExistence type="predicted"/>
<evidence type="ECO:0008006" key="4">
    <source>
        <dbReference type="Google" id="ProtNLM"/>
    </source>
</evidence>
<sequence>MRATLPEAAPPVITPPGRTDGRAGPPRSTGSPARARRAARGARVSGQNRAMTVALMWEARAADGRGAELLEWTRAQTLDPAPLRRETFTASTDRVLVITWWDAPHDSHDLPELPSPPPELIRRPVHFWRFESLEVS</sequence>
<name>A0ABP5XCF4_9ACTN</name>
<feature type="region of interest" description="Disordered" evidence="1">
    <location>
        <begin position="1"/>
        <end position="46"/>
    </location>
</feature>
<evidence type="ECO:0000313" key="3">
    <source>
        <dbReference type="Proteomes" id="UP001501638"/>
    </source>
</evidence>